<dbReference type="OrthoDB" id="847809at2759"/>
<dbReference type="InterPro" id="IPR056789">
    <property type="entry name" value="LRR_R13L1-DRL21"/>
</dbReference>
<accession>A0A067KMF1</accession>
<dbReference type="PANTHER" id="PTHR47186">
    <property type="entry name" value="LEUCINE-RICH REPEAT-CONTAINING PROTEIN 57"/>
    <property type="match status" value="1"/>
</dbReference>
<dbReference type="Gene3D" id="3.80.10.10">
    <property type="entry name" value="Ribonuclease Inhibitor"/>
    <property type="match status" value="3"/>
</dbReference>
<organism evidence="2 3">
    <name type="scientific">Jatropha curcas</name>
    <name type="common">Barbados nut</name>
    <dbReference type="NCBI Taxonomy" id="180498"/>
    <lineage>
        <taxon>Eukaryota</taxon>
        <taxon>Viridiplantae</taxon>
        <taxon>Streptophyta</taxon>
        <taxon>Embryophyta</taxon>
        <taxon>Tracheophyta</taxon>
        <taxon>Spermatophyta</taxon>
        <taxon>Magnoliopsida</taxon>
        <taxon>eudicotyledons</taxon>
        <taxon>Gunneridae</taxon>
        <taxon>Pentapetalae</taxon>
        <taxon>rosids</taxon>
        <taxon>fabids</taxon>
        <taxon>Malpighiales</taxon>
        <taxon>Euphorbiaceae</taxon>
        <taxon>Crotonoideae</taxon>
        <taxon>Jatropheae</taxon>
        <taxon>Jatropha</taxon>
    </lineage>
</organism>
<reference evidence="2 3" key="1">
    <citation type="journal article" date="2014" name="PLoS ONE">
        <title>Global Analysis of Gene Expression Profiles in Physic Nut (Jatropha curcas L.) Seedlings Exposed to Salt Stress.</title>
        <authorList>
            <person name="Zhang L."/>
            <person name="Zhang C."/>
            <person name="Wu P."/>
            <person name="Chen Y."/>
            <person name="Li M."/>
            <person name="Jiang H."/>
            <person name="Wu G."/>
        </authorList>
    </citation>
    <scope>NUCLEOTIDE SEQUENCE [LARGE SCALE GENOMIC DNA]</scope>
    <source>
        <strain evidence="3">cv. GZQX0401</strain>
        <tissue evidence="2">Young leaves</tissue>
    </source>
</reference>
<protein>
    <recommendedName>
        <fullName evidence="1">R13L1/DRL21-like LRR repeat region domain-containing protein</fullName>
    </recommendedName>
</protein>
<proteinExistence type="predicted"/>
<sequence>MSVCFIGSNRALEVPKGVRHLAFHNDNHLLPIPMNKNSLKVRSLRSDLALPWTKCNDIPPYCTKQMHLRPLHLDGSTFKKWPMSIEKLKHLRYLDFSSTHIKSLPESITSLQKLQTLNLRFCDYLCELPKGMKHMKVLINLDIRDCDSLTCIPAGIGQLTCLRKLCMFIVGKNVGQQIGELRRLNLEGKLTIKNLDNVKNLTDARSANLIWKKNLESLELIWQQGNGNNNSVENFEETLCGRQPHSNLKKLCIIGYEGSKFPNWMENLLLPNLVEISLTECNKCEHLPSLGKLKFVKVLHLCRMDAVKFIGSEVYGDGESAFPSLEGLILGSMANLEEWAMVNLTLLESLNIHLLAGLKLLPDQFNNLSALKCLLLQQCYELASLPEGLLKLNTLERQRISECGLVSFPVNGFSGVASVRSLSIINCHKFTSLSEQVENLTALEDLVVSDCPQLNSLPESISYLTALRRLRIRNCEGLSSLPNEIGYLTSLLYFDLLTSL</sequence>
<dbReference type="Proteomes" id="UP000027138">
    <property type="component" value="Unassembled WGS sequence"/>
</dbReference>
<evidence type="ECO:0000259" key="1">
    <source>
        <dbReference type="Pfam" id="PF25019"/>
    </source>
</evidence>
<feature type="domain" description="R13L1/DRL21-like LRR repeat region" evidence="1">
    <location>
        <begin position="178"/>
        <end position="304"/>
    </location>
</feature>
<dbReference type="InterPro" id="IPR032675">
    <property type="entry name" value="LRR_dom_sf"/>
</dbReference>
<name>A0A067KMF1_JATCU</name>
<dbReference type="PANTHER" id="PTHR47186:SF13">
    <property type="entry name" value="DISEASE RESISTANCE PROTEIN RGA3"/>
    <property type="match status" value="1"/>
</dbReference>
<dbReference type="SUPFAM" id="SSF52058">
    <property type="entry name" value="L domain-like"/>
    <property type="match status" value="2"/>
</dbReference>
<dbReference type="Pfam" id="PF25019">
    <property type="entry name" value="LRR_R13L1-DRL21"/>
    <property type="match status" value="1"/>
</dbReference>
<evidence type="ECO:0000313" key="2">
    <source>
        <dbReference type="EMBL" id="KDP32989.1"/>
    </source>
</evidence>
<keyword evidence="3" id="KW-1185">Reference proteome</keyword>
<dbReference type="STRING" id="180498.A0A067KMF1"/>
<dbReference type="EMBL" id="KK914568">
    <property type="protein sequence ID" value="KDP32989.1"/>
    <property type="molecule type" value="Genomic_DNA"/>
</dbReference>
<dbReference type="AlphaFoldDB" id="A0A067KMF1"/>
<evidence type="ECO:0000313" key="3">
    <source>
        <dbReference type="Proteomes" id="UP000027138"/>
    </source>
</evidence>
<gene>
    <name evidence="2" type="ORF">JCGZ_13020</name>
</gene>